<feature type="region of interest" description="Disordered" evidence="1">
    <location>
        <begin position="328"/>
        <end position="379"/>
    </location>
</feature>
<proteinExistence type="predicted"/>
<reference evidence="2 3" key="1">
    <citation type="journal article" date="2023" name="bioRxiv">
        <title>High-quality genome assemblies of four members of thePodospora anserinaspecies complex.</title>
        <authorList>
            <person name="Ament-Velasquez S.L."/>
            <person name="Vogan A.A."/>
            <person name="Wallerman O."/>
            <person name="Hartmann F."/>
            <person name="Gautier V."/>
            <person name="Silar P."/>
            <person name="Giraud T."/>
            <person name="Johannesson H."/>
        </authorList>
    </citation>
    <scope>NUCLEOTIDE SEQUENCE [LARGE SCALE GENOMIC DNA]</scope>
    <source>
        <strain evidence="2 3">CBS 112042</strain>
    </source>
</reference>
<comment type="caution">
    <text evidence="2">The sequence shown here is derived from an EMBL/GenBank/DDBJ whole genome shotgun (WGS) entry which is preliminary data.</text>
</comment>
<evidence type="ECO:0000313" key="2">
    <source>
        <dbReference type="EMBL" id="KAK4645918.1"/>
    </source>
</evidence>
<dbReference type="EMBL" id="JAFFGZ010000004">
    <property type="protein sequence ID" value="KAK4645918.1"/>
    <property type="molecule type" value="Genomic_DNA"/>
</dbReference>
<evidence type="ECO:0000313" key="3">
    <source>
        <dbReference type="Proteomes" id="UP001322138"/>
    </source>
</evidence>
<dbReference type="GeneID" id="87895790"/>
<protein>
    <submittedName>
        <fullName evidence="2">Uncharacterized protein</fullName>
    </submittedName>
</protein>
<feature type="compositionally biased region" description="Basic and acidic residues" evidence="1">
    <location>
        <begin position="358"/>
        <end position="379"/>
    </location>
</feature>
<gene>
    <name evidence="2" type="ORF">QC761_205795</name>
</gene>
<evidence type="ECO:0000256" key="1">
    <source>
        <dbReference type="SAM" id="MobiDB-lite"/>
    </source>
</evidence>
<accession>A0ABR0FPL0</accession>
<dbReference type="Proteomes" id="UP001322138">
    <property type="component" value="Unassembled WGS sequence"/>
</dbReference>
<name>A0ABR0FPL0_9PEZI</name>
<organism evidence="2 3">
    <name type="scientific">Podospora bellae-mahoneyi</name>
    <dbReference type="NCBI Taxonomy" id="2093777"/>
    <lineage>
        <taxon>Eukaryota</taxon>
        <taxon>Fungi</taxon>
        <taxon>Dikarya</taxon>
        <taxon>Ascomycota</taxon>
        <taxon>Pezizomycotina</taxon>
        <taxon>Sordariomycetes</taxon>
        <taxon>Sordariomycetidae</taxon>
        <taxon>Sordariales</taxon>
        <taxon>Podosporaceae</taxon>
        <taxon>Podospora</taxon>
    </lineage>
</organism>
<sequence length="379" mass="41741">MRKDDDAVGRNIWCIYTETNSDDDDCPDDKPRCPEPDCEGNYLGLCTKEPIINCPCDVCLKVEDVVCEDEACMGVGEDKNLQGTCLVDNSLENCPCPWPPCPVSKVDLNDGSKEERPLPLLCDTCDGSLVSRTRAQHFQHHRHRSSSPALATSGDHDFYFDLDTTAQLANASCPLKSPGARRTGPDAPGDNYYTPGSVESAIEYFCNEYANKDDIVRISDLFLVATPHDDYPEHRVPTWISARNWTDHPNRHECDKTSLMANHTLQASECNLALKQANFACSGDNADLTRGGAGQGTALPTRSSLRRVITGTTGCWRRRILVVSWRRGRAGATPSGTELLLESSKGNRTSPSAVGKQKPQETKEPKGEKKPQGKPRLFE</sequence>
<keyword evidence="3" id="KW-1185">Reference proteome</keyword>
<dbReference type="RefSeq" id="XP_062734894.1">
    <property type="nucleotide sequence ID" value="XM_062876308.1"/>
</dbReference>